<name>A0A6A5AYU2_NAEFO</name>
<dbReference type="GO" id="GO:0005739">
    <property type="term" value="C:mitochondrion"/>
    <property type="evidence" value="ECO:0007669"/>
    <property type="project" value="UniProtKB-SubCell"/>
</dbReference>
<dbReference type="SUPFAM" id="SSF53474">
    <property type="entry name" value="alpha/beta-Hydrolases"/>
    <property type="match status" value="1"/>
</dbReference>
<evidence type="ECO:0000256" key="11">
    <source>
        <dbReference type="ARBA" id="ARBA00046047"/>
    </source>
</evidence>
<dbReference type="PRINTS" id="PR00111">
    <property type="entry name" value="ABHYDROLASE"/>
</dbReference>
<dbReference type="VEuPathDB" id="AmoebaDB:NfTy_081430"/>
<evidence type="ECO:0000256" key="12">
    <source>
        <dbReference type="ARBA" id="ARBA00047409"/>
    </source>
</evidence>
<dbReference type="OrthoDB" id="408373at2759"/>
<keyword evidence="3" id="KW-0378">Hydrolase</keyword>
<dbReference type="InterPro" id="IPR008886">
    <property type="entry name" value="UPF0227/Esterase_YqiA"/>
</dbReference>
<dbReference type="VEuPathDB" id="AmoebaDB:NF0042700"/>
<dbReference type="PANTHER" id="PTHR16138:SF7">
    <property type="entry name" value="PALMITOYL-PROTEIN THIOESTERASE ABHD10, MITOCHONDRIAL"/>
    <property type="match status" value="1"/>
</dbReference>
<evidence type="ECO:0000256" key="1">
    <source>
        <dbReference type="ARBA" id="ARBA00004173"/>
    </source>
</evidence>
<dbReference type="Pfam" id="PF05728">
    <property type="entry name" value="UPF0227"/>
    <property type="match status" value="1"/>
</dbReference>
<evidence type="ECO:0000256" key="4">
    <source>
        <dbReference type="ARBA" id="ARBA00022946"/>
    </source>
</evidence>
<evidence type="ECO:0000256" key="5">
    <source>
        <dbReference type="ARBA" id="ARBA00023128"/>
    </source>
</evidence>
<dbReference type="EC" id="3.1.1.93" evidence="6"/>
<comment type="caution">
    <text evidence="14">The sequence shown here is derived from an EMBL/GenBank/DDBJ whole genome shotgun (WGS) entry which is preliminary data.</text>
</comment>
<dbReference type="InterPro" id="IPR029058">
    <property type="entry name" value="AB_hydrolase_fold"/>
</dbReference>
<evidence type="ECO:0000313" key="14">
    <source>
        <dbReference type="EMBL" id="KAF0971737.1"/>
    </source>
</evidence>
<comment type="catalytic activity">
    <reaction evidence="12">
        <text>S-hexadecanoyl-L-cysteinyl-[protein] + H2O = L-cysteinyl-[protein] + hexadecanoate + H(+)</text>
        <dbReference type="Rhea" id="RHEA:19233"/>
        <dbReference type="Rhea" id="RHEA-COMP:10131"/>
        <dbReference type="Rhea" id="RHEA-COMP:11032"/>
        <dbReference type="ChEBI" id="CHEBI:7896"/>
        <dbReference type="ChEBI" id="CHEBI:15377"/>
        <dbReference type="ChEBI" id="CHEBI:15378"/>
        <dbReference type="ChEBI" id="CHEBI:29950"/>
        <dbReference type="ChEBI" id="CHEBI:74151"/>
        <dbReference type="EC" id="3.1.2.22"/>
    </reaction>
    <physiologicalReaction direction="left-to-right" evidence="12">
        <dbReference type="Rhea" id="RHEA:19234"/>
    </physiologicalReaction>
</comment>
<protein>
    <recommendedName>
        <fullName evidence="7">Palmitoyl-protein thioesterase ABHD10, mitochondrial</fullName>
        <ecNumber evidence="6">3.1.1.93</ecNumber>
        <ecNumber evidence="2">3.1.2.22</ecNumber>
    </recommendedName>
    <alternativeName>
        <fullName evidence="9">Acyl-protein thioesterase ABHD10</fullName>
    </alternativeName>
    <alternativeName>
        <fullName evidence="10">Alpha/beta hydrolase domain-containing protein 10</fullName>
    </alternativeName>
    <alternativeName>
        <fullName evidence="8">Mycophenolic acid acyl-glucuronide esterase, mitochondrial</fullName>
    </alternativeName>
</protein>
<dbReference type="VEuPathDB" id="AmoebaDB:FDP41_009960"/>
<proteinExistence type="predicted"/>
<dbReference type="Gene3D" id="3.40.50.1820">
    <property type="entry name" value="alpha/beta hydrolase"/>
    <property type="match status" value="1"/>
</dbReference>
<dbReference type="InterPro" id="IPR000073">
    <property type="entry name" value="AB_hydrolase_1"/>
</dbReference>
<sequence length="285" mass="32815">MFISSLSEQIINNNNTMSIIHEQQQQIHYRYAFLHGFASAPSTRKGQHLKQFFAHQSPIAIELLIPDLNIPSFEELQVSLILKFLENRLVSNVQEKIDENHISNVKVKWRIIASSLGGFIATRFTELYPERVDALLLLAPAYDLAERWKNRFALQEWKSNGILSFYNYKEKCMKNVKYIFYQDLNENHPGFPIPHKLLIQLCKNTNQKDLKTNSPTLAIVHGKHDASVPLETTEEFIKRCNEAVPGSGDAIELHVVEDGHELTEPSTLSLLEKIISEKWLLKTQH</sequence>
<evidence type="ECO:0000256" key="3">
    <source>
        <dbReference type="ARBA" id="ARBA00022801"/>
    </source>
</evidence>
<dbReference type="GO" id="GO:0008474">
    <property type="term" value="F:palmitoyl-(protein) hydrolase activity"/>
    <property type="evidence" value="ECO:0007669"/>
    <property type="project" value="UniProtKB-EC"/>
</dbReference>
<dbReference type="RefSeq" id="XP_044556453.1">
    <property type="nucleotide sequence ID" value="XM_044713975.1"/>
</dbReference>
<dbReference type="EC" id="3.1.2.22" evidence="2"/>
<accession>A0A6A5AYU2</accession>
<dbReference type="GO" id="GO:0004553">
    <property type="term" value="F:hydrolase activity, hydrolyzing O-glycosyl compounds"/>
    <property type="evidence" value="ECO:0007669"/>
    <property type="project" value="TreeGrafter"/>
</dbReference>
<evidence type="ECO:0000256" key="10">
    <source>
        <dbReference type="ARBA" id="ARBA00042704"/>
    </source>
</evidence>
<dbReference type="InterPro" id="IPR052382">
    <property type="entry name" value="ABHD10_acyl-thioesterase"/>
</dbReference>
<evidence type="ECO:0000256" key="13">
    <source>
        <dbReference type="ARBA" id="ARBA00047972"/>
    </source>
</evidence>
<evidence type="ECO:0000256" key="7">
    <source>
        <dbReference type="ARBA" id="ARBA00039314"/>
    </source>
</evidence>
<evidence type="ECO:0000313" key="15">
    <source>
        <dbReference type="Proteomes" id="UP000444721"/>
    </source>
</evidence>
<evidence type="ECO:0000256" key="9">
    <source>
        <dbReference type="ARBA" id="ARBA00042645"/>
    </source>
</evidence>
<keyword evidence="4" id="KW-0809">Transit peptide</keyword>
<evidence type="ECO:0000256" key="6">
    <source>
        <dbReference type="ARBA" id="ARBA00039132"/>
    </source>
</evidence>
<comment type="function">
    <text evidence="11">Acts as an acyl-protein thioesterase that hydrolyzes fatty acids from acylated residues in proteins. Regulates the mitochondrial S-depalmitoylation of the nucleophilic active site residue of peroxiredoxin-5/PRDX5, a key antioxidant protein, therefore modulating mitochondrial antioxidant ability. Also catalyzes the deglucuronidation of mycophenolic acid acyl-glucuronide, an active metabolite of the immunosuppressant drug mycophenolate.</text>
</comment>
<dbReference type="GeneID" id="68117175"/>
<reference evidence="14 15" key="1">
    <citation type="journal article" date="2019" name="Sci. Rep.">
        <title>Nanopore sequencing improves the draft genome of the human pathogenic amoeba Naegleria fowleri.</title>
        <authorList>
            <person name="Liechti N."/>
            <person name="Schurch N."/>
            <person name="Bruggmann R."/>
            <person name="Wittwer M."/>
        </authorList>
    </citation>
    <scope>NUCLEOTIDE SEQUENCE [LARGE SCALE GENOMIC DNA]</scope>
    <source>
        <strain evidence="14 15">ATCC 30894</strain>
    </source>
</reference>
<dbReference type="PANTHER" id="PTHR16138">
    <property type="entry name" value="MYCOPHENOLIC ACID ACYL-GLUCURONIDE ESTERASE, MITOCHONDRIAL"/>
    <property type="match status" value="1"/>
</dbReference>
<gene>
    <name evidence="14" type="ORF">FDP41_009960</name>
</gene>
<keyword evidence="15" id="KW-1185">Reference proteome</keyword>
<dbReference type="Proteomes" id="UP000444721">
    <property type="component" value="Unassembled WGS sequence"/>
</dbReference>
<comment type="catalytic activity">
    <reaction evidence="13">
        <text>mycophenolic acid O-acyl-beta-D-glucuronide + H2O = mycophenolate + D-glucuronate + H(+)</text>
        <dbReference type="Rhea" id="RHEA:34179"/>
        <dbReference type="ChEBI" id="CHEBI:15377"/>
        <dbReference type="ChEBI" id="CHEBI:15378"/>
        <dbReference type="ChEBI" id="CHEBI:58720"/>
        <dbReference type="ChEBI" id="CHEBI:62932"/>
        <dbReference type="ChEBI" id="CHEBI:66982"/>
        <dbReference type="EC" id="3.1.1.93"/>
    </reaction>
    <physiologicalReaction direction="left-to-right" evidence="13">
        <dbReference type="Rhea" id="RHEA:34180"/>
    </physiologicalReaction>
</comment>
<organism evidence="14 15">
    <name type="scientific">Naegleria fowleri</name>
    <name type="common">Brain eating amoeba</name>
    <dbReference type="NCBI Taxonomy" id="5763"/>
    <lineage>
        <taxon>Eukaryota</taxon>
        <taxon>Discoba</taxon>
        <taxon>Heterolobosea</taxon>
        <taxon>Tetramitia</taxon>
        <taxon>Eutetramitia</taxon>
        <taxon>Vahlkampfiidae</taxon>
        <taxon>Naegleria</taxon>
    </lineage>
</organism>
<comment type="subcellular location">
    <subcellularLocation>
        <location evidence="1">Mitochondrion</location>
    </subcellularLocation>
</comment>
<evidence type="ECO:0000256" key="8">
    <source>
        <dbReference type="ARBA" id="ARBA00041520"/>
    </source>
</evidence>
<keyword evidence="5" id="KW-0496">Mitochondrion</keyword>
<dbReference type="EMBL" id="VFQX01000074">
    <property type="protein sequence ID" value="KAF0971737.1"/>
    <property type="molecule type" value="Genomic_DNA"/>
</dbReference>
<dbReference type="OMA" id="FGFLSHW"/>
<evidence type="ECO:0000256" key="2">
    <source>
        <dbReference type="ARBA" id="ARBA00012423"/>
    </source>
</evidence>
<dbReference type="GO" id="GO:0102390">
    <property type="term" value="F:mycophenolic acid acyl-glucuronide esterase activity"/>
    <property type="evidence" value="ECO:0007669"/>
    <property type="project" value="UniProtKB-EC"/>
</dbReference>
<dbReference type="AlphaFoldDB" id="A0A6A5AYU2"/>